<evidence type="ECO:0000256" key="5">
    <source>
        <dbReference type="SAM" id="Phobius"/>
    </source>
</evidence>
<feature type="transmembrane region" description="Helical" evidence="5">
    <location>
        <begin position="397"/>
        <end position="415"/>
    </location>
</feature>
<proteinExistence type="predicted"/>
<dbReference type="InterPro" id="IPR011990">
    <property type="entry name" value="TPR-like_helical_dom_sf"/>
</dbReference>
<dbReference type="SUPFAM" id="SSF48452">
    <property type="entry name" value="TPR-like"/>
    <property type="match status" value="1"/>
</dbReference>
<name>B2KDP3_ELUMP</name>
<feature type="transmembrane region" description="Helical" evidence="5">
    <location>
        <begin position="88"/>
        <end position="110"/>
    </location>
</feature>
<feature type="transmembrane region" description="Helical" evidence="5">
    <location>
        <begin position="122"/>
        <end position="142"/>
    </location>
</feature>
<accession>B2KDP3</accession>
<evidence type="ECO:0000259" key="6">
    <source>
        <dbReference type="Pfam" id="PF04932"/>
    </source>
</evidence>
<dbReference type="HOGENOM" id="CLU_446018_0_0_0"/>
<feature type="transmembrane region" description="Helical" evidence="5">
    <location>
        <begin position="7"/>
        <end position="26"/>
    </location>
</feature>
<dbReference type="EMBL" id="CP001055">
    <property type="protein sequence ID" value="ACC98639.1"/>
    <property type="molecule type" value="Genomic_DNA"/>
</dbReference>
<dbReference type="AlphaFoldDB" id="B2KDP3"/>
<feature type="transmembrane region" description="Helical" evidence="5">
    <location>
        <begin position="63"/>
        <end position="82"/>
    </location>
</feature>
<protein>
    <submittedName>
        <fullName evidence="7">O-antigen polymerase</fullName>
    </submittedName>
</protein>
<organism evidence="7 8">
    <name type="scientific">Elusimicrobium minutum (strain Pei191)</name>
    <dbReference type="NCBI Taxonomy" id="445932"/>
    <lineage>
        <taxon>Bacteria</taxon>
        <taxon>Pseudomonadati</taxon>
        <taxon>Elusimicrobiota</taxon>
        <taxon>Elusimicrobia</taxon>
        <taxon>Elusimicrobiales</taxon>
        <taxon>Elusimicrobiaceae</taxon>
        <taxon>Elusimicrobium</taxon>
    </lineage>
</organism>
<feature type="transmembrane region" description="Helical" evidence="5">
    <location>
        <begin position="338"/>
        <end position="362"/>
    </location>
</feature>
<feature type="transmembrane region" description="Helical" evidence="5">
    <location>
        <begin position="215"/>
        <end position="233"/>
    </location>
</feature>
<feature type="domain" description="O-antigen ligase-related" evidence="6">
    <location>
        <begin position="196"/>
        <end position="355"/>
    </location>
</feature>
<dbReference type="Gene3D" id="1.25.40.10">
    <property type="entry name" value="Tetratricopeptide repeat domain"/>
    <property type="match status" value="1"/>
</dbReference>
<feature type="transmembrane region" description="Helical" evidence="5">
    <location>
        <begin position="168"/>
        <end position="185"/>
    </location>
</feature>
<comment type="subcellular location">
    <subcellularLocation>
        <location evidence="1">Membrane</location>
        <topology evidence="1">Multi-pass membrane protein</topology>
    </subcellularLocation>
</comment>
<dbReference type="STRING" id="445932.Emin_1087"/>
<dbReference type="PANTHER" id="PTHR37422">
    <property type="entry name" value="TEICHURONIC ACID BIOSYNTHESIS PROTEIN TUAE"/>
    <property type="match status" value="1"/>
</dbReference>
<feature type="transmembrane region" description="Helical" evidence="5">
    <location>
        <begin position="427"/>
        <end position="448"/>
    </location>
</feature>
<dbReference type="RefSeq" id="WP_012415254.1">
    <property type="nucleotide sequence ID" value="NC_010644.1"/>
</dbReference>
<feature type="transmembrane region" description="Helical" evidence="5">
    <location>
        <begin position="32"/>
        <end position="51"/>
    </location>
</feature>
<evidence type="ECO:0000256" key="3">
    <source>
        <dbReference type="ARBA" id="ARBA00022989"/>
    </source>
</evidence>
<evidence type="ECO:0000313" key="7">
    <source>
        <dbReference type="EMBL" id="ACC98639.1"/>
    </source>
</evidence>
<feature type="transmembrane region" description="Helical" evidence="5">
    <location>
        <begin position="240"/>
        <end position="257"/>
    </location>
</feature>
<dbReference type="Proteomes" id="UP000001029">
    <property type="component" value="Chromosome"/>
</dbReference>
<dbReference type="OrthoDB" id="8576060at2"/>
<evidence type="ECO:0000256" key="1">
    <source>
        <dbReference type="ARBA" id="ARBA00004141"/>
    </source>
</evidence>
<dbReference type="InterPro" id="IPR051533">
    <property type="entry name" value="WaaL-like"/>
</dbReference>
<evidence type="ECO:0000256" key="2">
    <source>
        <dbReference type="ARBA" id="ARBA00022692"/>
    </source>
</evidence>
<keyword evidence="2 5" id="KW-0812">Transmembrane</keyword>
<keyword evidence="4 5" id="KW-0472">Membrane</keyword>
<feature type="transmembrane region" description="Helical" evidence="5">
    <location>
        <begin position="192"/>
        <end position="209"/>
    </location>
</feature>
<evidence type="ECO:0000256" key="4">
    <source>
        <dbReference type="ARBA" id="ARBA00023136"/>
    </source>
</evidence>
<reference evidence="7 8" key="1">
    <citation type="journal article" date="2009" name="Appl. Environ. Microbiol.">
        <title>Genomic analysis of 'Elusimicrobium minutum,' the first cultivated representative of the phylum 'Elusimicrobia' (formerly termite group 1).</title>
        <authorList>
            <person name="Herlemann D.P.R."/>
            <person name="Geissinger O."/>
            <person name="Ikeda-Ohtsubo W."/>
            <person name="Kunin V."/>
            <person name="Sun H."/>
            <person name="Lapidus A."/>
            <person name="Hugenholtz P."/>
            <person name="Brune A."/>
        </authorList>
    </citation>
    <scope>NUCLEOTIDE SEQUENCE [LARGE SCALE GENOMIC DNA]</scope>
    <source>
        <strain evidence="7 8">Pei191</strain>
    </source>
</reference>
<evidence type="ECO:0000313" key="8">
    <source>
        <dbReference type="Proteomes" id="UP000001029"/>
    </source>
</evidence>
<dbReference type="Pfam" id="PF04932">
    <property type="entry name" value="Wzy_C"/>
    <property type="match status" value="1"/>
</dbReference>
<keyword evidence="8" id="KW-1185">Reference proteome</keyword>
<keyword evidence="3 5" id="KW-1133">Transmembrane helix</keyword>
<dbReference type="PANTHER" id="PTHR37422:SF13">
    <property type="entry name" value="LIPOPOLYSACCHARIDE BIOSYNTHESIS PROTEIN PA4999-RELATED"/>
    <property type="match status" value="1"/>
</dbReference>
<dbReference type="GO" id="GO:0016020">
    <property type="term" value="C:membrane"/>
    <property type="evidence" value="ECO:0007669"/>
    <property type="project" value="UniProtKB-SubCell"/>
</dbReference>
<sequence>MNKVKQILNFVFYAGAFVIAPLFFFTDLTQNPFQIQTNVLMFSLTGIFIINAKDFLVNKQDKAFFFFIAVLFLTWFISLLLAKNYYETIKYSILSNGFILFVWAASYVAGKSIKENGSNLKLKTVINTLLITGFIAAFYGLAQKAGGEVIWPGNIRAGVISTFGNPNFLSSFLVVLFFPALYLFLENNKKAFYGVVLLVYALFIILCGARSSLLALAGGMVLFLVYAPFRSYIKQNKKQLGIFALILVVILTAFPAQNKFSKINEVKDILKTERPMVQSYDQRIMLWKGAFKIFTSNPAAGAGWGNFQLFYAVKQGELLAQKPDLYVFKVQGNAAHNFIFQLLAESGVLGLATFIFFVVIFGKRSVSYFTKKTKNRDMVFALLVSLAAMFADNMLNITLFITMPAFLFFFILGILSSEMEEGKPAPVICCIFIFIFTAALFFDIKIFISSVKEHKAVRVFNKNNYVLAKEYFTSAHNAYGGNYNALLLRGKINAVFKENKAAFEDFAAASVINSAYDELFYNAALMAYSLEKYQDSYQNTIAAIELNPVKSDYYVLLLNILQRDKKTVNADSKKIFLTLEKILKNTSEESENKEIIKAVLAEIKNKQIFDKA</sequence>
<dbReference type="KEGG" id="emi:Emin_1087"/>
<gene>
    <name evidence="7" type="ordered locus">Emin_1087</name>
</gene>
<dbReference type="InterPro" id="IPR007016">
    <property type="entry name" value="O-antigen_ligase-rel_domated"/>
</dbReference>